<gene>
    <name evidence="3" type="ORF">SK803_37205</name>
</gene>
<dbReference type="RefSeq" id="WP_319970886.1">
    <property type="nucleotide sequence ID" value="NZ_JAXAVW010000039.1"/>
</dbReference>
<feature type="coiled-coil region" evidence="1">
    <location>
        <begin position="439"/>
        <end position="545"/>
    </location>
</feature>
<comment type="caution">
    <text evidence="3">The sequence shown here is derived from an EMBL/GenBank/DDBJ whole genome shotgun (WGS) entry which is preliminary data.</text>
</comment>
<organism evidence="3 4">
    <name type="scientific">Lentzea miocenica</name>
    <dbReference type="NCBI Taxonomy" id="3095431"/>
    <lineage>
        <taxon>Bacteria</taxon>
        <taxon>Bacillati</taxon>
        <taxon>Actinomycetota</taxon>
        <taxon>Actinomycetes</taxon>
        <taxon>Pseudonocardiales</taxon>
        <taxon>Pseudonocardiaceae</taxon>
        <taxon>Lentzea</taxon>
    </lineage>
</organism>
<evidence type="ECO:0000256" key="1">
    <source>
        <dbReference type="SAM" id="Coils"/>
    </source>
</evidence>
<dbReference type="InterPro" id="IPR027417">
    <property type="entry name" value="P-loop_NTPase"/>
</dbReference>
<name>A0ABU4TCG1_9PSEU</name>
<evidence type="ECO:0008006" key="5">
    <source>
        <dbReference type="Google" id="ProtNLM"/>
    </source>
</evidence>
<evidence type="ECO:0000313" key="4">
    <source>
        <dbReference type="Proteomes" id="UP001285521"/>
    </source>
</evidence>
<keyword evidence="1" id="KW-0175">Coiled coil</keyword>
<dbReference type="Proteomes" id="UP001285521">
    <property type="component" value="Unassembled WGS sequence"/>
</dbReference>
<keyword evidence="4" id="KW-1185">Reference proteome</keyword>
<evidence type="ECO:0000313" key="3">
    <source>
        <dbReference type="EMBL" id="MDX8035869.1"/>
    </source>
</evidence>
<protein>
    <recommendedName>
        <fullName evidence="5">Chromosome segregation ATPase</fullName>
    </recommendedName>
</protein>
<feature type="coiled-coil region" evidence="1">
    <location>
        <begin position="121"/>
        <end position="148"/>
    </location>
</feature>
<feature type="region of interest" description="Disordered" evidence="2">
    <location>
        <begin position="696"/>
        <end position="719"/>
    </location>
</feature>
<proteinExistence type="predicted"/>
<evidence type="ECO:0000256" key="2">
    <source>
        <dbReference type="SAM" id="MobiDB-lite"/>
    </source>
</evidence>
<reference evidence="3 4" key="1">
    <citation type="submission" date="2023-11" db="EMBL/GenBank/DDBJ databases">
        <title>Lentzea sokolovensis, sp. nov., Lentzea kristufkii, sp. nov., and Lentzea miocenensis, sp. nov., rare actinobacteria from Sokolov Coal Basin, Miocene lacustrine sediment, Czech Republic.</title>
        <authorList>
            <person name="Lara A."/>
            <person name="Kotroba L."/>
            <person name="Nouioui I."/>
            <person name="Neumann-Schaal M."/>
            <person name="Mast Y."/>
            <person name="Chronakova A."/>
        </authorList>
    </citation>
    <scope>NUCLEOTIDE SEQUENCE [LARGE SCALE GENOMIC DNA]</scope>
    <source>
        <strain evidence="3 4">BCCO 10_0856</strain>
    </source>
</reference>
<sequence length="920" mass="101914">MRIERHGPEYVQVRWAEGVHLANGDTEKARVANAEEIWESLRGQKTLKVTEYAEAFFGKAPRCIAYIRARGSEDNQDRGLLALGQRPFRPIDLANQIINLAGKRHALEYERQFRLDLAASQTALEAKRQAYEVQYQREERELQEIANRRRSRDQLAVASKFWDMFLTIGAILEHEAAESEAEKLAELGRKIEETEYSISQKTLELRSLADRATLVQRLDLANGKLNGASTVRDNLLKESGAKQSKRTELEREQTHLLKVAALASDISVAAAEVKLVNAEQRWLAAGTRKGIIGSRRQEKCEHLEKLEAGRGGPAGLALEALEAEGIRAVSVLDLINLSEDSRVYWEARLSPYVNAIVLIDDDNAAVVDRARLILACHPGTPVIINAPTTSLSGGQDADPETSIENFLGALQKRMPTAEPDWVVDLELKLEIPGGYSVPLTDRQAAIAAVQAELEELDRQQQEALRLEGEAKSGVEAAKAVVEAAKAAVEANEVSKELKVIDARLRELEGLAESAEASLGEARENFKAAQDEILGLDKRIAGLKDEIDRLRSGEDGTTVLRQKLADARQKASLARGVASSWKEAAAIQDIEVTQERLEVESVVVSGAARDAAFHQSRTGLRYAIAAVHVVREGEDAIAGRTPGVLESDELNQKLNGDLTELYLWSEAHHAAIVRSFESVSRPLVAWLEWNGAEDHAREEEIDSERRKNKEEIDAAEHRAGETREWIASQREMQIAIIDKAFRDTEKTLNNLLRSVNKDPIRLRPRNTDVQDVEQPLRWELHPQWIPLEGKPVEYTNPPNTAELIILHVLLATASLVAATSPRGRMLILDESGNNLDGPNLSKVSAVLKQISETHGLTIVLACQDIYTDRVARFSAGVIQLLRHSRSDALNAPPTMMHGREEAELVDVLLPYLRLARPTGSG</sequence>
<dbReference type="Gene3D" id="3.40.50.300">
    <property type="entry name" value="P-loop containing nucleotide triphosphate hydrolases"/>
    <property type="match status" value="1"/>
</dbReference>
<dbReference type="EMBL" id="JAXAVW010000039">
    <property type="protein sequence ID" value="MDX8035869.1"/>
    <property type="molecule type" value="Genomic_DNA"/>
</dbReference>
<accession>A0ABU4TCG1</accession>